<feature type="chain" id="PRO_5044868349" description="Secreted protein" evidence="2">
    <location>
        <begin position="19"/>
        <end position="134"/>
    </location>
</feature>
<evidence type="ECO:0000256" key="2">
    <source>
        <dbReference type="SAM" id="SignalP"/>
    </source>
</evidence>
<dbReference type="EMBL" id="JBJKFK010007679">
    <property type="protein sequence ID" value="KAL3307316.1"/>
    <property type="molecule type" value="Genomic_DNA"/>
</dbReference>
<protein>
    <recommendedName>
        <fullName evidence="5">Secreted protein</fullName>
    </recommendedName>
</protein>
<evidence type="ECO:0000313" key="4">
    <source>
        <dbReference type="Proteomes" id="UP001626550"/>
    </source>
</evidence>
<name>A0ABD2PLM9_9PLAT</name>
<dbReference type="Proteomes" id="UP001626550">
    <property type="component" value="Unassembled WGS sequence"/>
</dbReference>
<evidence type="ECO:0000256" key="1">
    <source>
        <dbReference type="SAM" id="MobiDB-lite"/>
    </source>
</evidence>
<dbReference type="AlphaFoldDB" id="A0ABD2PLM9"/>
<accession>A0ABD2PLM9</accession>
<organism evidence="3 4">
    <name type="scientific">Cichlidogyrus casuarinus</name>
    <dbReference type="NCBI Taxonomy" id="1844966"/>
    <lineage>
        <taxon>Eukaryota</taxon>
        <taxon>Metazoa</taxon>
        <taxon>Spiralia</taxon>
        <taxon>Lophotrochozoa</taxon>
        <taxon>Platyhelminthes</taxon>
        <taxon>Monogenea</taxon>
        <taxon>Monopisthocotylea</taxon>
        <taxon>Dactylogyridea</taxon>
        <taxon>Ancyrocephalidae</taxon>
        <taxon>Cichlidogyrus</taxon>
    </lineage>
</organism>
<evidence type="ECO:0000313" key="3">
    <source>
        <dbReference type="EMBL" id="KAL3307316.1"/>
    </source>
</evidence>
<dbReference type="Gene3D" id="2.130.10.130">
    <property type="entry name" value="Integrin alpha, N-terminal"/>
    <property type="match status" value="1"/>
</dbReference>
<keyword evidence="4" id="KW-1185">Reference proteome</keyword>
<proteinExistence type="predicted"/>
<keyword evidence="2" id="KW-0732">Signal</keyword>
<feature type="region of interest" description="Disordered" evidence="1">
    <location>
        <begin position="108"/>
        <end position="134"/>
    </location>
</feature>
<dbReference type="InterPro" id="IPR028994">
    <property type="entry name" value="Integrin_alpha_N"/>
</dbReference>
<feature type="signal peptide" evidence="2">
    <location>
        <begin position="1"/>
        <end position="18"/>
    </location>
</feature>
<comment type="caution">
    <text evidence="3">The sequence shown here is derived from an EMBL/GenBank/DDBJ whole genome shotgun (WGS) entry which is preliminary data.</text>
</comment>
<feature type="compositionally biased region" description="Polar residues" evidence="1">
    <location>
        <begin position="123"/>
        <end position="134"/>
    </location>
</feature>
<sequence length="134" mass="14864">MLLLSFTALMCTLSLCMGRFPFLGINSSLPLNDKNNRLSGLETLFPHQLATRFTHSDPNSWFGYSLSAYVSQESALCLIGAPKYQDTGRTYRVDLLWDTCSIMPVATSNTERRQRGTPEPGGQSPTFNSSSRFG</sequence>
<evidence type="ECO:0008006" key="5">
    <source>
        <dbReference type="Google" id="ProtNLM"/>
    </source>
</evidence>
<reference evidence="3 4" key="1">
    <citation type="submission" date="2024-11" db="EMBL/GenBank/DDBJ databases">
        <title>Adaptive evolution of stress response genes in parasites aligns with host niche diversity.</title>
        <authorList>
            <person name="Hahn C."/>
            <person name="Resl P."/>
        </authorList>
    </citation>
    <scope>NUCLEOTIDE SEQUENCE [LARGE SCALE GENOMIC DNA]</scope>
    <source>
        <strain evidence="3">EGGRZ-B1_66</strain>
        <tissue evidence="3">Body</tissue>
    </source>
</reference>
<gene>
    <name evidence="3" type="ORF">Ciccas_014174</name>
</gene>